<feature type="compositionally biased region" description="Low complexity" evidence="1">
    <location>
        <begin position="403"/>
        <end position="418"/>
    </location>
</feature>
<feature type="region of interest" description="Disordered" evidence="1">
    <location>
        <begin position="314"/>
        <end position="339"/>
    </location>
</feature>
<feature type="compositionally biased region" description="Low complexity" evidence="1">
    <location>
        <begin position="453"/>
        <end position="469"/>
    </location>
</feature>
<dbReference type="Proteomes" id="UP000650467">
    <property type="component" value="Unassembled WGS sequence"/>
</dbReference>
<organism evidence="3 4">
    <name type="scientific">Chlamydomonas incerta</name>
    <dbReference type="NCBI Taxonomy" id="51695"/>
    <lineage>
        <taxon>Eukaryota</taxon>
        <taxon>Viridiplantae</taxon>
        <taxon>Chlorophyta</taxon>
        <taxon>core chlorophytes</taxon>
        <taxon>Chlorophyceae</taxon>
        <taxon>CS clade</taxon>
        <taxon>Chlamydomonadales</taxon>
        <taxon>Chlamydomonadaceae</taxon>
        <taxon>Chlamydomonas</taxon>
    </lineage>
</organism>
<protein>
    <submittedName>
        <fullName evidence="3">Uncharacterized protein</fullName>
    </submittedName>
</protein>
<accession>A0A835TCT4</accession>
<reference evidence="3" key="1">
    <citation type="journal article" date="2020" name="bioRxiv">
        <title>Comparative genomics of Chlamydomonas.</title>
        <authorList>
            <person name="Craig R.J."/>
            <person name="Hasan A.R."/>
            <person name="Ness R.W."/>
            <person name="Keightley P.D."/>
        </authorList>
    </citation>
    <scope>NUCLEOTIDE SEQUENCE</scope>
    <source>
        <strain evidence="3">SAG 7.73</strain>
    </source>
</reference>
<sequence>MQVFGYAQLAKPFCAGTAHTLPLGSTLAAGFPCSGSVLQQMLYLAARPVQVFQDYLTLQRPDRWVSASALGMLARLLLAAAVPASVAAPRWCMWVFPLQRIVAPATLLVLLYTADVEPSALSLWFMRSWPVSDCAYALFFQTGFVAEAVYGVASFLISAALGLRIRAHALRHQADGAGGDGASAHPLAAQLLTCAASTAFVLYVQLQRRAQEDSRRRRQGGGESELHDVRQWARRSSPDRLKLQGVLLRLQRGHREEAISAYMRAAAEAMAEEPRQPWWIRRLVDPACELLAAMLMRWPIVARLVAGLQRPISPEAAPGAGRGREQLPPGQGKGLLPGKGAALSELASAANTVTVDATCTSTAGEPDAGPAPADQPPRADPYDGNTVRLARRMQLPPRPVPAPQAQHPPTAAARPEEPSASAYQAYALATKTVVAGATVGDAVTATADGAEVAEPEAGAEAGEPALPDAGRSRRPTYVPRVRLQRRLVKIKGAAPEQVAAGYEARVAAAVAAAGFELEGVYLRRGCVELVINARRWLHTEHGGAADGAEAALAQAALADADLDALLAAAEAEADAEAEAESGAGAAGFSGMVTTAGYCSHASAAGGGAGAGAAAAAAVQPLAATAISSPCGRGFAGAEAGGRRVPQWSPARVQRYVVMDVRQAVALAAAAPPPPARGSAAPADFQTALHSTVGIKTAAAAAVVAAAVVSDVGVDAALPAQPAPAAAADEIVPAEPACAGGAAGGGDEVMDSAGDIDIGALIRALQIGDSASYSQVPDEDVFELEEPQPDGAAAAAGTAAAPAPRWTTPTTAAAVAAEVAAAAAADAGAGAAAGAGATGVPSGPGGGGVFGKPEPPRLLNVCPRVLVVDPAAAAPAPVGAPVAGPAAAARGDVGWRDAQPSSDGAAAPAAVVPGPHRLDVVVWWPPEPAGSSGVFAGFGGSAAAASAAGSSSQGGAGSATGGGSGGGAVEGDQLELLLRCRGLHLPADVVAVMPLDVLPAAQQATPTAADAWRRRAGAGSAVSRASRDDGTDDDACSGDASALTSGGGSSGTADAVDAVPTPVSYGGGSTPYGCNGVALQYSLDLLYLPLQPGLLLVEAGPAALVPVVLLRDAAAAAELQAVADAWSGSPDELNDLLHDVAAFAHEAADAEDAAAAAVPVAAALPVAAAGSSRRASLVLSGRAVSLGNHLLSFALRSRLPAFSHMLRRSLTAARAAAASAVSAPATVPSTAATPSPFNTSNPSTACSAATPRTSRTTMGARGVTDTTDLPDASACGAADCHCPPSASCGCNTRRAEAAAAAAAEQQQHQARWWPLRAWLLPPEAVEEAAVAQGKQGKQSGSRLQPGQLAHEMGGCHCGCARNQLAPAAVAPADSSAGSVGAPAAGAAAAALVTQGTGVHQEGHEVPAVAAHLMQWTDVAIAALAVVRLLAAAASGGAMRAPLSAAVLDLVAAAGGVLCAVSWARQPREAWMAAVRRAVLPRQVLGLAARLLAVLPGMPLPAARVRYELGAGVWLLEGLALPAVSLASPAAAAVLAAARVPLLARGWLAAASAAGITSVPSSDGDSPLAGVLAAYGLSPLLLQTAMEHAAGVAALSAATAGLCHWAWARLRQRGQLQRKSV</sequence>
<dbReference type="OrthoDB" id="552891at2759"/>
<evidence type="ECO:0000313" key="4">
    <source>
        <dbReference type="Proteomes" id="UP000650467"/>
    </source>
</evidence>
<keyword evidence="2" id="KW-0812">Transmembrane</keyword>
<gene>
    <name evidence="3" type="ORF">HXX76_005618</name>
</gene>
<proteinExistence type="predicted"/>
<feature type="region of interest" description="Disordered" evidence="1">
    <location>
        <begin position="1008"/>
        <end position="1054"/>
    </location>
</feature>
<evidence type="ECO:0000256" key="2">
    <source>
        <dbReference type="SAM" id="Phobius"/>
    </source>
</evidence>
<keyword evidence="2" id="KW-0472">Membrane</keyword>
<dbReference type="EMBL" id="JAEHOC010000010">
    <property type="protein sequence ID" value="KAG2438004.1"/>
    <property type="molecule type" value="Genomic_DNA"/>
</dbReference>
<feature type="transmembrane region" description="Helical" evidence="2">
    <location>
        <begin position="64"/>
        <end position="89"/>
    </location>
</feature>
<feature type="region of interest" description="Disordered" evidence="1">
    <location>
        <begin position="396"/>
        <end position="418"/>
    </location>
</feature>
<feature type="region of interest" description="Disordered" evidence="1">
    <location>
        <begin position="945"/>
        <end position="965"/>
    </location>
</feature>
<feature type="region of interest" description="Disordered" evidence="1">
    <location>
        <begin position="453"/>
        <end position="476"/>
    </location>
</feature>
<feature type="compositionally biased region" description="Polar residues" evidence="1">
    <location>
        <begin position="1236"/>
        <end position="1256"/>
    </location>
</feature>
<keyword evidence="2" id="KW-1133">Transmembrane helix</keyword>
<evidence type="ECO:0000256" key="1">
    <source>
        <dbReference type="SAM" id="MobiDB-lite"/>
    </source>
</evidence>
<feature type="transmembrane region" description="Helical" evidence="2">
    <location>
        <begin position="101"/>
        <end position="126"/>
    </location>
</feature>
<name>A0A835TCT4_CHLIN</name>
<evidence type="ECO:0000313" key="3">
    <source>
        <dbReference type="EMBL" id="KAG2438004.1"/>
    </source>
</evidence>
<feature type="compositionally biased region" description="Gly residues" evidence="1">
    <location>
        <begin position="951"/>
        <end position="965"/>
    </location>
</feature>
<keyword evidence="4" id="KW-1185">Reference proteome</keyword>
<feature type="region of interest" description="Disordered" evidence="1">
    <location>
        <begin position="359"/>
        <end position="384"/>
    </location>
</feature>
<comment type="caution">
    <text evidence="3">The sequence shown here is derived from an EMBL/GenBank/DDBJ whole genome shotgun (WGS) entry which is preliminary data.</text>
</comment>
<feature type="transmembrane region" description="Helical" evidence="2">
    <location>
        <begin position="138"/>
        <end position="163"/>
    </location>
</feature>
<feature type="region of interest" description="Disordered" evidence="1">
    <location>
        <begin position="1231"/>
        <end position="1260"/>
    </location>
</feature>